<dbReference type="PROSITE" id="PS51782">
    <property type="entry name" value="LYSM"/>
    <property type="match status" value="1"/>
</dbReference>
<feature type="domain" description="LysM" evidence="1">
    <location>
        <begin position="199"/>
        <end position="249"/>
    </location>
</feature>
<proteinExistence type="predicted"/>
<dbReference type="EMBL" id="QJVJ01000001">
    <property type="protein sequence ID" value="PYI57018.1"/>
    <property type="molecule type" value="Genomic_DNA"/>
</dbReference>
<protein>
    <submittedName>
        <fullName evidence="2">Peptidoglycan-binding protein LysM</fullName>
    </submittedName>
</protein>
<dbReference type="RefSeq" id="WP_110838059.1">
    <property type="nucleotide sequence ID" value="NZ_QJVJ01000001.1"/>
</dbReference>
<dbReference type="CDD" id="cd00118">
    <property type="entry name" value="LysM"/>
    <property type="match status" value="1"/>
</dbReference>
<keyword evidence="3" id="KW-1185">Reference proteome</keyword>
<dbReference type="OrthoDB" id="9800780at2"/>
<dbReference type="InterPro" id="IPR036779">
    <property type="entry name" value="LysM_dom_sf"/>
</dbReference>
<reference evidence="2 3" key="1">
    <citation type="submission" date="2018-05" db="EMBL/GenBank/DDBJ databases">
        <title>Paenibacillus flagellatus sp. nov., isolated from selenium mineral soil.</title>
        <authorList>
            <person name="Dai X."/>
        </authorList>
    </citation>
    <scope>NUCLEOTIDE SEQUENCE [LARGE SCALE GENOMIC DNA]</scope>
    <source>
        <strain evidence="2 3">DXL2</strain>
    </source>
</reference>
<organism evidence="2 3">
    <name type="scientific">Paenibacillus flagellatus</name>
    <dbReference type="NCBI Taxonomy" id="2211139"/>
    <lineage>
        <taxon>Bacteria</taxon>
        <taxon>Bacillati</taxon>
        <taxon>Bacillota</taxon>
        <taxon>Bacilli</taxon>
        <taxon>Bacillales</taxon>
        <taxon>Paenibacillaceae</taxon>
        <taxon>Paenibacillus</taxon>
    </lineage>
</organism>
<evidence type="ECO:0000313" key="3">
    <source>
        <dbReference type="Proteomes" id="UP000247476"/>
    </source>
</evidence>
<dbReference type="Gene3D" id="3.10.350.10">
    <property type="entry name" value="LysM domain"/>
    <property type="match status" value="1"/>
</dbReference>
<gene>
    <name evidence="2" type="ORF">DLM86_00790</name>
</gene>
<sequence>MATRYENIHAIRLSFNNEAEGFRLPINPESIEVRQSVSGKTYDIVGGGINAIPKEDESIGEINVIKGPQLMEISFKSFFPVNNSLVIDGVNLKEPMWYVNKLRSWMHTKRPIRFIYVGYFAATSLAQQEREVHDINIPASIEKFEWREVAGSPGDIEYELALKEYRFYAARRYDVVQEDGKTILYTRPNERLDERVRPETYTLQPGDNLINVAMRFYNTDSSRYKDILALNGITDAEMKQLAPGRVIKLPAN</sequence>
<name>A0A2V5KC23_9BACL</name>
<evidence type="ECO:0000313" key="2">
    <source>
        <dbReference type="EMBL" id="PYI57018.1"/>
    </source>
</evidence>
<dbReference type="Proteomes" id="UP000247476">
    <property type="component" value="Unassembled WGS sequence"/>
</dbReference>
<dbReference type="Pfam" id="PF01476">
    <property type="entry name" value="LysM"/>
    <property type="match status" value="1"/>
</dbReference>
<dbReference type="InterPro" id="IPR018392">
    <property type="entry name" value="LysM"/>
</dbReference>
<dbReference type="AlphaFoldDB" id="A0A2V5KC23"/>
<comment type="caution">
    <text evidence="2">The sequence shown here is derived from an EMBL/GenBank/DDBJ whole genome shotgun (WGS) entry which is preliminary data.</text>
</comment>
<accession>A0A2V5KC23</accession>
<evidence type="ECO:0000259" key="1">
    <source>
        <dbReference type="PROSITE" id="PS51782"/>
    </source>
</evidence>